<dbReference type="RefSeq" id="WP_188635287.1">
    <property type="nucleotide sequence ID" value="NZ_BMNN01000001.1"/>
</dbReference>
<name>A0ABQ2CLG8_9GAMM</name>
<feature type="transmembrane region" description="Helical" evidence="6">
    <location>
        <begin position="190"/>
        <end position="212"/>
    </location>
</feature>
<keyword evidence="2" id="KW-1003">Cell membrane</keyword>
<evidence type="ECO:0000313" key="9">
    <source>
        <dbReference type="EMBL" id="GGI94010.1"/>
    </source>
</evidence>
<proteinExistence type="predicted"/>
<evidence type="ECO:0000256" key="2">
    <source>
        <dbReference type="ARBA" id="ARBA00022475"/>
    </source>
</evidence>
<evidence type="ECO:0000313" key="10">
    <source>
        <dbReference type="Proteomes" id="UP000633263"/>
    </source>
</evidence>
<feature type="transmembrane region" description="Helical" evidence="6">
    <location>
        <begin position="58"/>
        <end position="76"/>
    </location>
</feature>
<comment type="caution">
    <text evidence="9">The sequence shown here is derived from an EMBL/GenBank/DDBJ whole genome shotgun (WGS) entry which is preliminary data.</text>
</comment>
<feature type="domain" description="Putative Na+/H+ antiporter N-terminal" evidence="8">
    <location>
        <begin position="2"/>
        <end position="87"/>
    </location>
</feature>
<dbReference type="EMBL" id="BMNN01000001">
    <property type="protein sequence ID" value="GGI94010.1"/>
    <property type="molecule type" value="Genomic_DNA"/>
</dbReference>
<keyword evidence="5 6" id="KW-0472">Membrane</keyword>
<evidence type="ECO:0000256" key="1">
    <source>
        <dbReference type="ARBA" id="ARBA00004651"/>
    </source>
</evidence>
<dbReference type="InterPro" id="IPR036259">
    <property type="entry name" value="MFS_trans_sf"/>
</dbReference>
<keyword evidence="10" id="KW-1185">Reference proteome</keyword>
<keyword evidence="4 6" id="KW-1133">Transmembrane helix</keyword>
<gene>
    <name evidence="9" type="ORF">GCM10009083_08160</name>
</gene>
<evidence type="ECO:0000256" key="6">
    <source>
        <dbReference type="SAM" id="Phobius"/>
    </source>
</evidence>
<dbReference type="InterPro" id="IPR032813">
    <property type="entry name" value="Na_H_antiport_N"/>
</dbReference>
<dbReference type="Pfam" id="PF03553">
    <property type="entry name" value="Na_H_antiporter"/>
    <property type="match status" value="1"/>
</dbReference>
<dbReference type="InterPro" id="IPR052576">
    <property type="entry name" value="AA_Transporter-Related"/>
</dbReference>
<evidence type="ECO:0000256" key="5">
    <source>
        <dbReference type="ARBA" id="ARBA00023136"/>
    </source>
</evidence>
<feature type="transmembrane region" description="Helical" evidence="6">
    <location>
        <begin position="120"/>
        <end position="139"/>
    </location>
</feature>
<dbReference type="PANTHER" id="PTHR37821">
    <property type="entry name" value="AMINO ACID TRANSPORTER YUIF-RELATED"/>
    <property type="match status" value="1"/>
</dbReference>
<reference evidence="10" key="1">
    <citation type="journal article" date="2019" name="Int. J. Syst. Evol. Microbiol.">
        <title>The Global Catalogue of Microorganisms (GCM) 10K type strain sequencing project: providing services to taxonomists for standard genome sequencing and annotation.</title>
        <authorList>
            <consortium name="The Broad Institute Genomics Platform"/>
            <consortium name="The Broad Institute Genome Sequencing Center for Infectious Disease"/>
            <person name="Wu L."/>
            <person name="Ma J."/>
        </authorList>
    </citation>
    <scope>NUCLEOTIDE SEQUENCE [LARGE SCALE GENOMIC DNA]</scope>
    <source>
        <strain evidence="10">JCM 11590</strain>
    </source>
</reference>
<feature type="transmembrane region" description="Helical" evidence="6">
    <location>
        <begin position="240"/>
        <end position="257"/>
    </location>
</feature>
<feature type="transmembrane region" description="Helical" evidence="6">
    <location>
        <begin position="97"/>
        <end position="114"/>
    </location>
</feature>
<feature type="transmembrane region" description="Helical" evidence="6">
    <location>
        <begin position="292"/>
        <end position="312"/>
    </location>
</feature>
<feature type="transmembrane region" description="Helical" evidence="6">
    <location>
        <begin position="422"/>
        <end position="439"/>
    </location>
</feature>
<feature type="transmembrane region" description="Helical" evidence="6">
    <location>
        <begin position="146"/>
        <end position="170"/>
    </location>
</feature>
<feature type="transmembrane region" description="Helical" evidence="6">
    <location>
        <begin position="332"/>
        <end position="350"/>
    </location>
</feature>
<sequence>MNAVVVAVAVMLVLSLCRVHVVVALIIGAVTGGLLGGLTLDATLQAFQDGLGKGATVALSYALLGAFAVAIAKSGTAHALTDRALRMIDSGGNGNTGRLRLVLLGMLLVAAMASQNILPIHIAFIPLLIPPLLFVMNRLQLDRRLAACILTFGLITPYMFLPVGFGAIFLNDILLANVRDGGLDTTGISVMQAMALPALGMLCGLIVAFFSYRRGRNYAPAKAAPDREASEKVRYTPRTLLVALVAIVAAFTIQLWLNSMIMGALAGFIVFSLSGVVRWREADDLFTEGMKMMAMIGFIMIAANGFASVMQATGHIESMVQTSAEYIGHNKALAALLMLVVGLVITLGIGSSFSTVPIIAAIYVPLAMQLGFSPLAIVSLVGTAAALGDAGSPASDSTLGPTAGLNVDGQHNHIWDTVVPTFLHYNLPLIAFGWVAAMVL</sequence>
<organism evidence="9 10">
    <name type="scientific">Halopseudomonas pertucinogena</name>
    <dbReference type="NCBI Taxonomy" id="86175"/>
    <lineage>
        <taxon>Bacteria</taxon>
        <taxon>Pseudomonadati</taxon>
        <taxon>Pseudomonadota</taxon>
        <taxon>Gammaproteobacteria</taxon>
        <taxon>Pseudomonadales</taxon>
        <taxon>Pseudomonadaceae</taxon>
        <taxon>Halopseudomonas</taxon>
    </lineage>
</organism>
<dbReference type="InterPro" id="IPR018461">
    <property type="entry name" value="Na/H_Antiport_NhaC-like_C"/>
</dbReference>
<dbReference type="Proteomes" id="UP000633263">
    <property type="component" value="Unassembled WGS sequence"/>
</dbReference>
<protein>
    <submittedName>
        <fullName evidence="9">Transporter</fullName>
    </submittedName>
</protein>
<dbReference type="Pfam" id="PF13726">
    <property type="entry name" value="Na_H_antiport_2"/>
    <property type="match status" value="1"/>
</dbReference>
<keyword evidence="3 6" id="KW-0812">Transmembrane</keyword>
<evidence type="ECO:0000259" key="8">
    <source>
        <dbReference type="Pfam" id="PF13726"/>
    </source>
</evidence>
<feature type="transmembrane region" description="Helical" evidence="6">
    <location>
        <begin position="263"/>
        <end position="280"/>
    </location>
</feature>
<accession>A0ABQ2CLG8</accession>
<evidence type="ECO:0000256" key="3">
    <source>
        <dbReference type="ARBA" id="ARBA00022692"/>
    </source>
</evidence>
<feature type="transmembrane region" description="Helical" evidence="6">
    <location>
        <begin position="362"/>
        <end position="387"/>
    </location>
</feature>
<dbReference type="Gene3D" id="1.20.1250.20">
    <property type="entry name" value="MFS general substrate transporter like domains"/>
    <property type="match status" value="1"/>
</dbReference>
<feature type="domain" description="Na+/H+ antiporter NhaC-like C-terminal" evidence="7">
    <location>
        <begin position="150"/>
        <end position="434"/>
    </location>
</feature>
<evidence type="ECO:0000259" key="7">
    <source>
        <dbReference type="Pfam" id="PF03553"/>
    </source>
</evidence>
<dbReference type="PANTHER" id="PTHR37821:SF1">
    <property type="entry name" value="AMINO ACID TRANSPORTER YUIF-RELATED"/>
    <property type="match status" value="1"/>
</dbReference>
<evidence type="ECO:0000256" key="4">
    <source>
        <dbReference type="ARBA" id="ARBA00022989"/>
    </source>
</evidence>
<comment type="subcellular location">
    <subcellularLocation>
        <location evidence="1">Cell membrane</location>
        <topology evidence="1">Multi-pass membrane protein</topology>
    </subcellularLocation>
</comment>